<dbReference type="CDD" id="cd19481">
    <property type="entry name" value="RecA-like_protease"/>
    <property type="match status" value="1"/>
</dbReference>
<dbReference type="Proteomes" id="UP001176891">
    <property type="component" value="Unassembled WGS sequence"/>
</dbReference>
<organism evidence="5 6">
    <name type="scientific">Flavivirga amylovorans</name>
    <dbReference type="NCBI Taxonomy" id="870486"/>
    <lineage>
        <taxon>Bacteria</taxon>
        <taxon>Pseudomonadati</taxon>
        <taxon>Bacteroidota</taxon>
        <taxon>Flavobacteriia</taxon>
        <taxon>Flavobacteriales</taxon>
        <taxon>Flavobacteriaceae</taxon>
        <taxon>Flavivirga</taxon>
    </lineage>
</organism>
<accession>A0ABT8X4J2</accession>
<dbReference type="InterPro" id="IPR003593">
    <property type="entry name" value="AAA+_ATPase"/>
</dbReference>
<dbReference type="InterPro" id="IPR003959">
    <property type="entry name" value="ATPase_AAA_core"/>
</dbReference>
<dbReference type="InterPro" id="IPR027417">
    <property type="entry name" value="P-loop_NTPase"/>
</dbReference>
<evidence type="ECO:0000313" key="5">
    <source>
        <dbReference type="EMBL" id="MDO5988901.1"/>
    </source>
</evidence>
<comment type="caution">
    <text evidence="5">The sequence shown here is derived from an EMBL/GenBank/DDBJ whole genome shotgun (WGS) entry which is preliminary data.</text>
</comment>
<protein>
    <submittedName>
        <fullName evidence="5">ATP-binding protein</fullName>
    </submittedName>
</protein>
<dbReference type="SMART" id="SM00382">
    <property type="entry name" value="AAA"/>
    <property type="match status" value="1"/>
</dbReference>
<evidence type="ECO:0000256" key="2">
    <source>
        <dbReference type="ARBA" id="ARBA00022741"/>
    </source>
</evidence>
<keyword evidence="3 5" id="KW-0067">ATP-binding</keyword>
<keyword evidence="2" id="KW-0547">Nucleotide-binding</keyword>
<keyword evidence="6" id="KW-1185">Reference proteome</keyword>
<evidence type="ECO:0000256" key="3">
    <source>
        <dbReference type="ARBA" id="ARBA00022840"/>
    </source>
</evidence>
<gene>
    <name evidence="5" type="ORF">Q4Q39_15935</name>
</gene>
<dbReference type="EMBL" id="JAUOEM010000005">
    <property type="protein sequence ID" value="MDO5988901.1"/>
    <property type="molecule type" value="Genomic_DNA"/>
</dbReference>
<dbReference type="GO" id="GO:0005524">
    <property type="term" value="F:ATP binding"/>
    <property type="evidence" value="ECO:0007669"/>
    <property type="project" value="UniProtKB-KW"/>
</dbReference>
<dbReference type="SUPFAM" id="SSF52540">
    <property type="entry name" value="P-loop containing nucleoside triphosphate hydrolases"/>
    <property type="match status" value="1"/>
</dbReference>
<name>A0ABT8X4J2_9FLAO</name>
<evidence type="ECO:0000313" key="6">
    <source>
        <dbReference type="Proteomes" id="UP001176891"/>
    </source>
</evidence>
<reference evidence="5" key="1">
    <citation type="submission" date="2023-07" db="EMBL/GenBank/DDBJ databases">
        <title>Two novel species in the genus Flavivirga.</title>
        <authorList>
            <person name="Kwon K."/>
        </authorList>
    </citation>
    <scope>NUCLEOTIDE SEQUENCE</scope>
    <source>
        <strain evidence="5">KACC 14157</strain>
    </source>
</reference>
<proteinExistence type="inferred from homology"/>
<dbReference type="Gene3D" id="3.40.50.300">
    <property type="entry name" value="P-loop containing nucleotide triphosphate hydrolases"/>
    <property type="match status" value="1"/>
</dbReference>
<dbReference type="InterPro" id="IPR050221">
    <property type="entry name" value="26S_Proteasome_ATPase"/>
</dbReference>
<dbReference type="Pfam" id="PF00004">
    <property type="entry name" value="AAA"/>
    <property type="match status" value="1"/>
</dbReference>
<evidence type="ECO:0000256" key="1">
    <source>
        <dbReference type="ARBA" id="ARBA00006914"/>
    </source>
</evidence>
<sequence>MEYRTIKIKLDGKTSRNNMESLINKNTQITLQNDIVWLEAVIETALALYFNNESEYKSIKQLTPPEILEEDKSGYAQILRRHHLIFEERLMLIMALIRHLKPQSLDLFLIKNKSLNTEFSEFGGAKDEKQYGFVPTLETVCFLLGGADDIEIRMEFMKIVYEHNNLYKEGILEAKKYPVALNESLQLSEEYTGIIITNKKYVPQYNSKFPAEEITTKMDWDDLVLETRIKNQLIEVKQWLEHSDLILNQWKLDKTLKPGYRVLFYGPPGTGKTLAATLLGKAIDTPVFRIDLSMIVSKYIGETEKNLGRLFDIASSKGWILFFDEADALFSKRTDTNTSNDRHANQEVAYLLQRIEGFDGLVVLATNLQTNIDEAFLRRFQNTINFPKPKYKERKILWENLVSRVFEVEEGQEVLDTIAKDYELSGGEMINVLRYCAIKAANKGEKKISFTNIMTGIKREYQKSNKTFN</sequence>
<feature type="domain" description="AAA+ ATPase" evidence="4">
    <location>
        <begin position="258"/>
        <end position="390"/>
    </location>
</feature>
<comment type="similarity">
    <text evidence="1">Belongs to the AAA ATPase family.</text>
</comment>
<dbReference type="PANTHER" id="PTHR23073">
    <property type="entry name" value="26S PROTEASOME REGULATORY SUBUNIT"/>
    <property type="match status" value="1"/>
</dbReference>
<evidence type="ECO:0000259" key="4">
    <source>
        <dbReference type="SMART" id="SM00382"/>
    </source>
</evidence>